<proteinExistence type="predicted"/>
<accession>A0ABQ9HE57</accession>
<feature type="compositionally biased region" description="Basic and acidic residues" evidence="1">
    <location>
        <begin position="1"/>
        <end position="19"/>
    </location>
</feature>
<keyword evidence="3" id="KW-1185">Reference proteome</keyword>
<gene>
    <name evidence="2" type="ORF">PR048_014355</name>
</gene>
<evidence type="ECO:0000313" key="3">
    <source>
        <dbReference type="Proteomes" id="UP001159363"/>
    </source>
</evidence>
<evidence type="ECO:0000256" key="1">
    <source>
        <dbReference type="SAM" id="MobiDB-lite"/>
    </source>
</evidence>
<name>A0ABQ9HE57_9NEOP</name>
<dbReference type="EMBL" id="JARBHB010000005">
    <property type="protein sequence ID" value="KAJ8882544.1"/>
    <property type="molecule type" value="Genomic_DNA"/>
</dbReference>
<sequence length="579" mass="64370">MERHLNARAGERDIPEKTHQPAISSGTIPKCKNPGSQTRFALVSRATERGAVEAKIPKVRPIVGTGMTSRYYLMSPGIHMRSGCLRIGARCESCPHTSRSPASLAMIMPVQREPGAGSHRMFTCSLWRQELLMALLLLPCVSEPAGECRRPLCSCDTLRRRRERRKRNTGREGWELIKAERTPEGGSSYSGSDVIGREYCLGRWRAESCGRTVTRERESDEPRERLHYTSRGDFVKPVVRLPAERMCVASCRPLLIRGLLSRSPRMGHSLPAAGILFVYGSKKSAPHSHGGRASCGLTVEVPRSRGSDRIYMGESLGLSFSACEVDILKNLARFKTELNQRNIRAMLNGTGCVCVYWSFGWGEQWKQGIFENRGLMDFDGANSFSRRNSSRPGLVMTLFSKRWSCEEFWFGCWLVIGLPCAIWLSRATGVRGISRCSAPVLHSFAKKMTIPKVTSQEHISVCIGNGYDGLYTEKHPNIASHQACIAGDQHLQVAPSVVLDHHGYKLRYGRAWRHKDVGCPFDQDTATAGVTDTRNPLLLLAEVAVQSGPKCSREARGLGTLMAEAAYYHHEGRPEIPVL</sequence>
<reference evidence="2 3" key="1">
    <citation type="submission" date="2023-02" db="EMBL/GenBank/DDBJ databases">
        <title>LHISI_Scaffold_Assembly.</title>
        <authorList>
            <person name="Stuart O.P."/>
            <person name="Cleave R."/>
            <person name="Magrath M.J.L."/>
            <person name="Mikheyev A.S."/>
        </authorList>
    </citation>
    <scope>NUCLEOTIDE SEQUENCE [LARGE SCALE GENOMIC DNA]</scope>
    <source>
        <strain evidence="2">Daus_M_001</strain>
        <tissue evidence="2">Leg muscle</tissue>
    </source>
</reference>
<dbReference type="Proteomes" id="UP001159363">
    <property type="component" value="Chromosome 4"/>
</dbReference>
<evidence type="ECO:0000313" key="2">
    <source>
        <dbReference type="EMBL" id="KAJ8882544.1"/>
    </source>
</evidence>
<protein>
    <submittedName>
        <fullName evidence="2">Uncharacterized protein</fullName>
    </submittedName>
</protein>
<comment type="caution">
    <text evidence="2">The sequence shown here is derived from an EMBL/GenBank/DDBJ whole genome shotgun (WGS) entry which is preliminary data.</text>
</comment>
<organism evidence="2 3">
    <name type="scientific">Dryococelus australis</name>
    <dbReference type="NCBI Taxonomy" id="614101"/>
    <lineage>
        <taxon>Eukaryota</taxon>
        <taxon>Metazoa</taxon>
        <taxon>Ecdysozoa</taxon>
        <taxon>Arthropoda</taxon>
        <taxon>Hexapoda</taxon>
        <taxon>Insecta</taxon>
        <taxon>Pterygota</taxon>
        <taxon>Neoptera</taxon>
        <taxon>Polyneoptera</taxon>
        <taxon>Phasmatodea</taxon>
        <taxon>Verophasmatodea</taxon>
        <taxon>Anareolatae</taxon>
        <taxon>Phasmatidae</taxon>
        <taxon>Eurycanthinae</taxon>
        <taxon>Dryococelus</taxon>
    </lineage>
</organism>
<feature type="region of interest" description="Disordered" evidence="1">
    <location>
        <begin position="1"/>
        <end position="35"/>
    </location>
</feature>